<evidence type="ECO:0000313" key="6">
    <source>
        <dbReference type="EMBL" id="CEO87944.1"/>
    </source>
</evidence>
<evidence type="ECO:0000256" key="3">
    <source>
        <dbReference type="ARBA" id="ARBA00022741"/>
    </source>
</evidence>
<proteinExistence type="inferred from homology"/>
<dbReference type="InterPro" id="IPR003593">
    <property type="entry name" value="AAA+_ATPase"/>
</dbReference>
<keyword evidence="7" id="KW-1185">Reference proteome</keyword>
<dbReference type="GO" id="GO:0016887">
    <property type="term" value="F:ATP hydrolysis activity"/>
    <property type="evidence" value="ECO:0007669"/>
    <property type="project" value="InterPro"/>
</dbReference>
<gene>
    <name evidence="6" type="ORF">SSCH_1350025</name>
</gene>
<keyword evidence="2" id="KW-0813">Transport</keyword>
<protein>
    <submittedName>
        <fullName evidence="6">Related to Nod factor export ATP-binding protein I</fullName>
    </submittedName>
</protein>
<dbReference type="PANTHER" id="PTHR42711">
    <property type="entry name" value="ABC TRANSPORTER ATP-BINDING PROTEIN"/>
    <property type="match status" value="1"/>
</dbReference>
<evidence type="ECO:0000313" key="7">
    <source>
        <dbReference type="Proteomes" id="UP000046155"/>
    </source>
</evidence>
<evidence type="ECO:0000259" key="5">
    <source>
        <dbReference type="PROSITE" id="PS50893"/>
    </source>
</evidence>
<sequence length="309" mass="34982">MKVLEVKGLTKYFKSQKVLDDLNFDLNEGEVLGFLGPNGAGKTTTLRIITGLYQPSKGQVYIAGIDAVTNPIKTKGLFGVCTQDFSFNAHYNIEQDLYFYARLYGLPRKTAWEKARLSLEWADLLEHRKKNGDHLSGGMRKKILFARAMINDPPLLLLDEPTTGLDVRARRELWEMIMELKSRGKSILLTTHYLEEAEHLCDRILIIKKGRVVAEGKPGELRQYVDIARFLTVDLKHSPTPEEQEWLCALPGVRDCHVRGTTVEVAFDDQPQLAGELVQKVCQRLQPSNISLREASLEEVFLEVTGRGE</sequence>
<dbReference type="RefSeq" id="WP_052835237.1">
    <property type="nucleotide sequence ID" value="NZ_CDRZ01000041.1"/>
</dbReference>
<dbReference type="GO" id="GO:0005524">
    <property type="term" value="F:ATP binding"/>
    <property type="evidence" value="ECO:0007669"/>
    <property type="project" value="UniProtKB-KW"/>
</dbReference>
<dbReference type="Pfam" id="PF00005">
    <property type="entry name" value="ABC_tran"/>
    <property type="match status" value="1"/>
</dbReference>
<dbReference type="InterPro" id="IPR050763">
    <property type="entry name" value="ABC_transporter_ATP-binding"/>
</dbReference>
<dbReference type="Gene3D" id="3.40.50.300">
    <property type="entry name" value="P-loop containing nucleotide triphosphate hydrolases"/>
    <property type="match status" value="1"/>
</dbReference>
<organism evidence="6 7">
    <name type="scientific">Syntrophaceticus schinkii</name>
    <dbReference type="NCBI Taxonomy" id="499207"/>
    <lineage>
        <taxon>Bacteria</taxon>
        <taxon>Bacillati</taxon>
        <taxon>Bacillota</taxon>
        <taxon>Clostridia</taxon>
        <taxon>Thermoanaerobacterales</taxon>
        <taxon>Thermoanaerobacterales Family III. Incertae Sedis</taxon>
        <taxon>Syntrophaceticus</taxon>
    </lineage>
</organism>
<comment type="similarity">
    <text evidence="1">Belongs to the ABC transporter superfamily.</text>
</comment>
<dbReference type="Proteomes" id="UP000046155">
    <property type="component" value="Unassembled WGS sequence"/>
</dbReference>
<dbReference type="SMART" id="SM00382">
    <property type="entry name" value="AAA"/>
    <property type="match status" value="1"/>
</dbReference>
<dbReference type="InterPro" id="IPR027417">
    <property type="entry name" value="P-loop_NTPase"/>
</dbReference>
<name>A0A0B7MBQ4_9FIRM</name>
<accession>A0A0B7MBQ4</accession>
<dbReference type="PANTHER" id="PTHR42711:SF5">
    <property type="entry name" value="ABC TRANSPORTER ATP-BINDING PROTEIN NATA"/>
    <property type="match status" value="1"/>
</dbReference>
<evidence type="ECO:0000256" key="1">
    <source>
        <dbReference type="ARBA" id="ARBA00005417"/>
    </source>
</evidence>
<keyword evidence="4 6" id="KW-0067">ATP-binding</keyword>
<keyword evidence="3" id="KW-0547">Nucleotide-binding</keyword>
<reference evidence="7" key="1">
    <citation type="submission" date="2015-01" db="EMBL/GenBank/DDBJ databases">
        <authorList>
            <person name="Manzoor Shahid"/>
            <person name="Zubair Saima"/>
        </authorList>
    </citation>
    <scope>NUCLEOTIDE SEQUENCE [LARGE SCALE GENOMIC DNA]</scope>
    <source>
        <strain evidence="7">Sp3</strain>
    </source>
</reference>
<feature type="domain" description="ABC transporter" evidence="5">
    <location>
        <begin position="4"/>
        <end position="234"/>
    </location>
</feature>
<dbReference type="AlphaFoldDB" id="A0A0B7MBQ4"/>
<dbReference type="InterPro" id="IPR003439">
    <property type="entry name" value="ABC_transporter-like_ATP-bd"/>
</dbReference>
<dbReference type="Pfam" id="PF13732">
    <property type="entry name" value="DrrA1-3_C"/>
    <property type="match status" value="1"/>
</dbReference>
<dbReference type="SUPFAM" id="SSF52540">
    <property type="entry name" value="P-loop containing nucleoside triphosphate hydrolases"/>
    <property type="match status" value="1"/>
</dbReference>
<dbReference type="PROSITE" id="PS00211">
    <property type="entry name" value="ABC_TRANSPORTER_1"/>
    <property type="match status" value="1"/>
</dbReference>
<dbReference type="InterPro" id="IPR025302">
    <property type="entry name" value="DrrA1/2-like_C"/>
</dbReference>
<dbReference type="EMBL" id="CDRZ01000041">
    <property type="protein sequence ID" value="CEO87944.1"/>
    <property type="molecule type" value="Genomic_DNA"/>
</dbReference>
<evidence type="ECO:0000256" key="4">
    <source>
        <dbReference type="ARBA" id="ARBA00022840"/>
    </source>
</evidence>
<dbReference type="CDD" id="cd03230">
    <property type="entry name" value="ABC_DR_subfamily_A"/>
    <property type="match status" value="1"/>
</dbReference>
<dbReference type="PROSITE" id="PS50893">
    <property type="entry name" value="ABC_TRANSPORTER_2"/>
    <property type="match status" value="1"/>
</dbReference>
<dbReference type="InterPro" id="IPR017871">
    <property type="entry name" value="ABC_transporter-like_CS"/>
</dbReference>
<evidence type="ECO:0000256" key="2">
    <source>
        <dbReference type="ARBA" id="ARBA00022448"/>
    </source>
</evidence>
<dbReference type="OrthoDB" id="9804819at2"/>